<organism evidence="3">
    <name type="scientific">Anisakis simplex</name>
    <name type="common">Herring worm</name>
    <dbReference type="NCBI Taxonomy" id="6269"/>
    <lineage>
        <taxon>Eukaryota</taxon>
        <taxon>Metazoa</taxon>
        <taxon>Ecdysozoa</taxon>
        <taxon>Nematoda</taxon>
        <taxon>Chromadorea</taxon>
        <taxon>Rhabditida</taxon>
        <taxon>Spirurina</taxon>
        <taxon>Ascaridomorpha</taxon>
        <taxon>Ascaridoidea</taxon>
        <taxon>Anisakidae</taxon>
        <taxon>Anisakis</taxon>
        <taxon>Anisakis simplex complex</taxon>
    </lineage>
</organism>
<name>A0A0M3JTG5_ANISI</name>
<dbReference type="CDD" id="cd02440">
    <property type="entry name" value="AdoMet_MTases"/>
    <property type="match status" value="1"/>
</dbReference>
<proteinExistence type="predicted"/>
<dbReference type="Gene3D" id="3.40.50.150">
    <property type="entry name" value="Vaccinia Virus protein VP39"/>
    <property type="match status" value="1"/>
</dbReference>
<protein>
    <submittedName>
        <fullName evidence="3">Methyltransf_25 domain-containing protein</fullName>
    </submittedName>
</protein>
<dbReference type="Pfam" id="PF13649">
    <property type="entry name" value="Methyltransf_25"/>
    <property type="match status" value="1"/>
</dbReference>
<evidence type="ECO:0000256" key="1">
    <source>
        <dbReference type="SAM" id="MobiDB-lite"/>
    </source>
</evidence>
<feature type="compositionally biased region" description="Polar residues" evidence="1">
    <location>
        <begin position="275"/>
        <end position="295"/>
    </location>
</feature>
<evidence type="ECO:0000259" key="2">
    <source>
        <dbReference type="Pfam" id="PF13649"/>
    </source>
</evidence>
<feature type="compositionally biased region" description="Acidic residues" evidence="1">
    <location>
        <begin position="1"/>
        <end position="11"/>
    </location>
</feature>
<dbReference type="AlphaFoldDB" id="A0A0M3JTG5"/>
<dbReference type="InterPro" id="IPR041698">
    <property type="entry name" value="Methyltransf_25"/>
</dbReference>
<dbReference type="WBParaSite" id="ASIM_0001132001-mRNA-1">
    <property type="protein sequence ID" value="ASIM_0001132001-mRNA-1"/>
    <property type="gene ID" value="ASIM_0001132001"/>
</dbReference>
<sequence length="303" mass="35170">LNEEDVDDDEMKESHNKRSESINYSRSCNNEPDKEGYAVPVKGITGSILTRLNARQTRHLEYAAVEALKIAASDNILEIGYGRGDGIGYAYEKIKSGDGMIFCTDRSRYMEEVVRNRFYVEIVEEGKIRLDRAIHLSNLPYPSDFFSGIFHVDTYYFWGNQMRDICWDLCRVLKPGGRIVCALQLSRLRKLEEWHLISERLYNPMRYLSVLELSGFINVKMTYHKCPHGTGDEYQLIEAEKPQADERYLDADERMKQLETNIKREMLAMRILKQQRPQSAQNTEVFESEDSSQSSPKDKHTKA</sequence>
<evidence type="ECO:0000313" key="3">
    <source>
        <dbReference type="WBParaSite" id="ASIM_0001132001-mRNA-1"/>
    </source>
</evidence>
<accession>A0A0M3JTG5</accession>
<dbReference type="SUPFAM" id="SSF53335">
    <property type="entry name" value="S-adenosyl-L-methionine-dependent methyltransferases"/>
    <property type="match status" value="1"/>
</dbReference>
<feature type="domain" description="Methyltransferase" evidence="2">
    <location>
        <begin position="76"/>
        <end position="177"/>
    </location>
</feature>
<reference evidence="3" key="1">
    <citation type="submission" date="2017-02" db="UniProtKB">
        <authorList>
            <consortium name="WormBaseParasite"/>
        </authorList>
    </citation>
    <scope>IDENTIFICATION</scope>
</reference>
<feature type="region of interest" description="Disordered" evidence="1">
    <location>
        <begin position="1"/>
        <end position="29"/>
    </location>
</feature>
<dbReference type="InterPro" id="IPR029063">
    <property type="entry name" value="SAM-dependent_MTases_sf"/>
</dbReference>
<feature type="region of interest" description="Disordered" evidence="1">
    <location>
        <begin position="273"/>
        <end position="303"/>
    </location>
</feature>